<name>A0A7I7JUL2_9MYCO</name>
<dbReference type="RefSeq" id="WP_193465504.1">
    <property type="nucleotide sequence ID" value="NZ_AP022562.1"/>
</dbReference>
<reference evidence="2 3" key="1">
    <citation type="journal article" date="2019" name="Emerg. Microbes Infect.">
        <title>Comprehensive subspecies identification of 175 nontuberculous mycobacteria species based on 7547 genomic profiles.</title>
        <authorList>
            <person name="Matsumoto Y."/>
            <person name="Kinjo T."/>
            <person name="Motooka D."/>
            <person name="Nabeya D."/>
            <person name="Jung N."/>
            <person name="Uechi K."/>
            <person name="Horii T."/>
            <person name="Iida T."/>
            <person name="Fujita J."/>
            <person name="Nakamura S."/>
        </authorList>
    </citation>
    <scope>NUCLEOTIDE SEQUENCE [LARGE SCALE GENOMIC DNA]</scope>
    <source>
        <strain evidence="2 3">JCM 6391</strain>
    </source>
</reference>
<dbReference type="Pfam" id="PF11716">
    <property type="entry name" value="MDMPI_N"/>
    <property type="match status" value="1"/>
</dbReference>
<evidence type="ECO:0000313" key="3">
    <source>
        <dbReference type="Proteomes" id="UP000466997"/>
    </source>
</evidence>
<gene>
    <name evidence="2" type="ORF">MNVM_40250</name>
</gene>
<dbReference type="AlphaFoldDB" id="A0A7I7JUL2"/>
<dbReference type="InterPro" id="IPR017517">
    <property type="entry name" value="Maleyloyr_isom"/>
</dbReference>
<dbReference type="InterPro" id="IPR036527">
    <property type="entry name" value="SCP2_sterol-bd_dom_sf"/>
</dbReference>
<dbReference type="SUPFAM" id="SSF109854">
    <property type="entry name" value="DinB/YfiT-like putative metalloenzymes"/>
    <property type="match status" value="1"/>
</dbReference>
<accession>A0A7I7JUL2</accession>
<dbReference type="InterPro" id="IPR024344">
    <property type="entry name" value="MDMPI_metal-binding"/>
</dbReference>
<feature type="domain" description="Mycothiol-dependent maleylpyruvate isomerase metal-binding" evidence="1">
    <location>
        <begin position="6"/>
        <end position="103"/>
    </location>
</feature>
<keyword evidence="3" id="KW-1185">Reference proteome</keyword>
<dbReference type="InterPro" id="IPR034660">
    <property type="entry name" value="DinB/YfiT-like"/>
</dbReference>
<sequence>MTITADIAAERAALAASLLAAGASAPTGCGDWTALDLASHLVAEERLGGLTTFIARSLAVRGVAVAGPPTLVDNAIRLERRHGFAALVNRLRLPVPRLLLRPRVAPLALFEYWTHHDDLTRATGSAHAVPATLSTVIPLLLHHQRNKLPAAVRVTVATADNTIRCSAGPLSAAEVTVCGSTENLVRWLAGRRPPTGITMTGAGPPVQMLRAFRAQV</sequence>
<dbReference type="GO" id="GO:0046872">
    <property type="term" value="F:metal ion binding"/>
    <property type="evidence" value="ECO:0007669"/>
    <property type="project" value="InterPro"/>
</dbReference>
<evidence type="ECO:0000313" key="2">
    <source>
        <dbReference type="EMBL" id="BBX14944.1"/>
    </source>
</evidence>
<organism evidence="2 3">
    <name type="scientific">Mycobacterium novum</name>
    <dbReference type="NCBI Taxonomy" id="2492438"/>
    <lineage>
        <taxon>Bacteria</taxon>
        <taxon>Bacillati</taxon>
        <taxon>Actinomycetota</taxon>
        <taxon>Actinomycetes</taxon>
        <taxon>Mycobacteriales</taxon>
        <taxon>Mycobacteriaceae</taxon>
        <taxon>Mycobacterium</taxon>
    </lineage>
</organism>
<dbReference type="SUPFAM" id="SSF55718">
    <property type="entry name" value="SCP-like"/>
    <property type="match status" value="1"/>
</dbReference>
<dbReference type="Proteomes" id="UP000466997">
    <property type="component" value="Chromosome"/>
</dbReference>
<dbReference type="KEGG" id="mnm:MNVM_40250"/>
<dbReference type="NCBIfam" id="TIGR03083">
    <property type="entry name" value="maleylpyruvate isomerase family mycothiol-dependent enzyme"/>
    <property type="match status" value="1"/>
</dbReference>
<dbReference type="EMBL" id="AP022562">
    <property type="protein sequence ID" value="BBX14944.1"/>
    <property type="molecule type" value="Genomic_DNA"/>
</dbReference>
<protein>
    <recommendedName>
        <fullName evidence="1">Mycothiol-dependent maleylpyruvate isomerase metal-binding domain-containing protein</fullName>
    </recommendedName>
</protein>
<proteinExistence type="predicted"/>
<evidence type="ECO:0000259" key="1">
    <source>
        <dbReference type="Pfam" id="PF11716"/>
    </source>
</evidence>